<name>A0A6G8IM29_9BURK</name>
<sequence>MPPLRRALPLALLLALLLALAACASAPGAHRAPDAALPAAFQHAAPAAAAAAEASAAAEAPIDPAWWLAYGDPELDRLLRRVAEANPELAQAEARYRQALAQVDAARALAWPQLGAGAAATRSGSSGGAASGLNSAGGTRSLYSAGLDLSWTPDLWGRVALQRQAASASADAQAALVDAARLALQLAAAQGYVRLRALDAQAALFAQADQAFARSLQITQLQYEAGLVARADVIQAETQLQSLRTQVFTLQRQRALEANALALLAGSTPADFPVAVRDAAGSALPAVPPAPAAVPAELLRRRPDLAAADRLLAAAHARVGLAQRAWLPDLTLSASGSLQAGSLARLVDAPARVWSLGPQLAATLFDGGARRANEAFSTAAYDEQAAAWRAGVLAAVRETEDALAQLASLTAQDRQQQRLVELANQNERVVIDRYEAGEIGFLEVATAQNTALAARRAALDVQAQRLAASMALVGALGGGWTRP</sequence>
<dbReference type="NCBIfam" id="TIGR01845">
    <property type="entry name" value="outer_NodT"/>
    <property type="match status" value="1"/>
</dbReference>
<feature type="chain" id="PRO_5026378862" evidence="2">
    <location>
        <begin position="22"/>
        <end position="483"/>
    </location>
</feature>
<dbReference type="InterPro" id="IPR010131">
    <property type="entry name" value="MdtP/NodT-like"/>
</dbReference>
<dbReference type="AlphaFoldDB" id="A0A6G8IM29"/>
<dbReference type="GO" id="GO:0005886">
    <property type="term" value="C:plasma membrane"/>
    <property type="evidence" value="ECO:0007669"/>
    <property type="project" value="UniProtKB-SubCell"/>
</dbReference>
<keyword evidence="2" id="KW-0449">Lipoprotein</keyword>
<comment type="subcellular location">
    <subcellularLocation>
        <location evidence="2">Cell membrane</location>
        <topology evidence="2">Lipid-anchor</topology>
    </subcellularLocation>
</comment>
<keyword evidence="2" id="KW-0812">Transmembrane</keyword>
<evidence type="ECO:0000256" key="3">
    <source>
        <dbReference type="SAM" id="Coils"/>
    </source>
</evidence>
<dbReference type="SUPFAM" id="SSF56954">
    <property type="entry name" value="Outer membrane efflux proteins (OEP)"/>
    <property type="match status" value="1"/>
</dbReference>
<dbReference type="RefSeq" id="WP_166230008.1">
    <property type="nucleotide sequence ID" value="NZ_CP049989.1"/>
</dbReference>
<dbReference type="PANTHER" id="PTHR30203:SF33">
    <property type="entry name" value="BLR4455 PROTEIN"/>
    <property type="match status" value="1"/>
</dbReference>
<protein>
    <submittedName>
        <fullName evidence="4">Efflux transporter outer membrane subunit</fullName>
    </submittedName>
</protein>
<feature type="coiled-coil region" evidence="3">
    <location>
        <begin position="75"/>
        <end position="109"/>
    </location>
</feature>
<accession>A0A6G8IM29</accession>
<keyword evidence="2" id="KW-0472">Membrane</keyword>
<feature type="signal peptide" evidence="2">
    <location>
        <begin position="1"/>
        <end position="21"/>
    </location>
</feature>
<dbReference type="Proteomes" id="UP000503162">
    <property type="component" value="Chromosome"/>
</dbReference>
<dbReference type="InterPro" id="IPR003423">
    <property type="entry name" value="OMP_efflux"/>
</dbReference>
<dbReference type="Gene3D" id="1.20.1600.10">
    <property type="entry name" value="Outer membrane efflux proteins (OEP)"/>
    <property type="match status" value="1"/>
</dbReference>
<keyword evidence="5" id="KW-1185">Reference proteome</keyword>
<reference evidence="4 5" key="1">
    <citation type="submission" date="2020-03" db="EMBL/GenBank/DDBJ databases">
        <title>Hydrogenophaga sp. nov. isolated from cyanobacterial mat.</title>
        <authorList>
            <person name="Thorat V."/>
            <person name="Kirdat K."/>
            <person name="Tiwarekar B."/>
            <person name="Costa E.D."/>
            <person name="Yadav A."/>
        </authorList>
    </citation>
    <scope>NUCLEOTIDE SEQUENCE [LARGE SCALE GENOMIC DNA]</scope>
    <source>
        <strain evidence="4 5">BA0156</strain>
    </source>
</reference>
<keyword evidence="2" id="KW-0564">Palmitate</keyword>
<proteinExistence type="inferred from homology"/>
<gene>
    <name evidence="4" type="ORF">G9Q37_19785</name>
</gene>
<evidence type="ECO:0000256" key="2">
    <source>
        <dbReference type="RuleBase" id="RU362097"/>
    </source>
</evidence>
<dbReference type="KEGG" id="hcz:G9Q37_19785"/>
<dbReference type="GO" id="GO:0015562">
    <property type="term" value="F:efflux transmembrane transporter activity"/>
    <property type="evidence" value="ECO:0007669"/>
    <property type="project" value="InterPro"/>
</dbReference>
<dbReference type="PROSITE" id="PS51257">
    <property type="entry name" value="PROKAR_LIPOPROTEIN"/>
    <property type="match status" value="1"/>
</dbReference>
<comment type="similarity">
    <text evidence="1 2">Belongs to the outer membrane factor (OMF) (TC 1.B.17) family.</text>
</comment>
<dbReference type="EMBL" id="CP049989">
    <property type="protein sequence ID" value="QIM54234.1"/>
    <property type="molecule type" value="Genomic_DNA"/>
</dbReference>
<evidence type="ECO:0000313" key="5">
    <source>
        <dbReference type="Proteomes" id="UP000503162"/>
    </source>
</evidence>
<dbReference type="Gene3D" id="2.20.200.10">
    <property type="entry name" value="Outer membrane efflux proteins (OEP)"/>
    <property type="match status" value="1"/>
</dbReference>
<keyword evidence="3" id="KW-0175">Coiled coil</keyword>
<evidence type="ECO:0000256" key="1">
    <source>
        <dbReference type="ARBA" id="ARBA00007613"/>
    </source>
</evidence>
<dbReference type="PANTHER" id="PTHR30203">
    <property type="entry name" value="OUTER MEMBRANE CATION EFFLUX PROTEIN"/>
    <property type="match status" value="1"/>
</dbReference>
<evidence type="ECO:0000313" key="4">
    <source>
        <dbReference type="EMBL" id="QIM54234.1"/>
    </source>
</evidence>
<dbReference type="Pfam" id="PF02321">
    <property type="entry name" value="OEP"/>
    <property type="match status" value="2"/>
</dbReference>
<organism evidence="4 5">
    <name type="scientific">Hydrogenophaga crocea</name>
    <dbReference type="NCBI Taxonomy" id="2716225"/>
    <lineage>
        <taxon>Bacteria</taxon>
        <taxon>Pseudomonadati</taxon>
        <taxon>Pseudomonadota</taxon>
        <taxon>Betaproteobacteria</taxon>
        <taxon>Burkholderiales</taxon>
        <taxon>Comamonadaceae</taxon>
        <taxon>Hydrogenophaga</taxon>
    </lineage>
</organism>
<keyword evidence="2" id="KW-1134">Transmembrane beta strand</keyword>
<keyword evidence="2" id="KW-0732">Signal</keyword>